<dbReference type="PROSITE" id="PS51194">
    <property type="entry name" value="HELICASE_CTER"/>
    <property type="match status" value="1"/>
</dbReference>
<dbReference type="Gene3D" id="3.40.50.300">
    <property type="entry name" value="P-loop containing nucleotide triphosphate hydrolases"/>
    <property type="match status" value="1"/>
</dbReference>
<evidence type="ECO:0000313" key="4">
    <source>
        <dbReference type="Proteomes" id="UP000035642"/>
    </source>
</evidence>
<feature type="domain" description="RLR CTR" evidence="3">
    <location>
        <begin position="154"/>
        <end position="294"/>
    </location>
</feature>
<dbReference type="GO" id="GO:0005737">
    <property type="term" value="C:cytoplasm"/>
    <property type="evidence" value="ECO:0007669"/>
    <property type="project" value="TreeGrafter"/>
</dbReference>
<dbReference type="Gene3D" id="2.170.150.30">
    <property type="entry name" value="RIG-I-like receptor, C-terminal regulatory domain"/>
    <property type="match status" value="1"/>
</dbReference>
<sequence length="333" mass="38510">MVSTKVRVAWLLFKALQGRALNMDRLMKNKEECWKILIVDGRSEFQVIVATSVVEEGLDVATCNLIIKYNCSSSAVQRVQRRGRARAHDSRSVLIVLSENVAQTEFNAIIAERIMNNCIARIQELGERALEKKVLEVMERQAKERRALAELRIKRRELLKDKLFTIRCKIDGEYVCMSTDVRTINGSSYVCVDTSIWTRLHVKTKQSTEKGRFVDDVTLILADINCNCGQIIGTVMKYAFQRKMLISIVMENNECKMDLDVMCDKIMATQRRVLEKERRKREEMERIKTMFLTKEKAPIFIFIVNKFRISSISIGFMKTDLSRDEEDGPFRGT</sequence>
<dbReference type="Proteomes" id="UP000035642">
    <property type="component" value="Unassembled WGS sequence"/>
</dbReference>
<proteinExistence type="predicted"/>
<keyword evidence="1" id="KW-0732">Signal</keyword>
<name>A0A0K0CWZ5_ANGCA</name>
<protein>
    <submittedName>
        <fullName evidence="5">Helicase C-terminal domain-containing protein</fullName>
    </submittedName>
</protein>
<dbReference type="InterPro" id="IPR001650">
    <property type="entry name" value="Helicase_C-like"/>
</dbReference>
<feature type="signal peptide" evidence="1">
    <location>
        <begin position="1"/>
        <end position="20"/>
    </location>
</feature>
<evidence type="ECO:0000259" key="2">
    <source>
        <dbReference type="PROSITE" id="PS51194"/>
    </source>
</evidence>
<keyword evidence="4" id="KW-1185">Reference proteome</keyword>
<reference evidence="5" key="2">
    <citation type="submission" date="2017-02" db="UniProtKB">
        <authorList>
            <consortium name="WormBaseParasite"/>
        </authorList>
    </citation>
    <scope>IDENTIFICATION</scope>
</reference>
<dbReference type="InterPro" id="IPR051363">
    <property type="entry name" value="RLR_Helicase"/>
</dbReference>
<dbReference type="PANTHER" id="PTHR14074">
    <property type="entry name" value="HELICASE WITH DEATH DOMAIN-RELATED"/>
    <property type="match status" value="1"/>
</dbReference>
<dbReference type="PANTHER" id="PTHR14074:SF16">
    <property type="entry name" value="ANTIVIRAL INNATE IMMUNE RESPONSE RECEPTOR RIG-I"/>
    <property type="match status" value="1"/>
</dbReference>
<dbReference type="SMART" id="SM00490">
    <property type="entry name" value="HELICc"/>
    <property type="match status" value="1"/>
</dbReference>
<dbReference type="SUPFAM" id="SSF52540">
    <property type="entry name" value="P-loop containing nucleoside triphosphate hydrolases"/>
    <property type="match status" value="1"/>
</dbReference>
<dbReference type="AlphaFoldDB" id="A0A0K0CWZ5"/>
<dbReference type="Pfam" id="PF00271">
    <property type="entry name" value="Helicase_C"/>
    <property type="match status" value="1"/>
</dbReference>
<dbReference type="InterPro" id="IPR038557">
    <property type="entry name" value="RLR_C_sf"/>
</dbReference>
<evidence type="ECO:0000259" key="3">
    <source>
        <dbReference type="PROSITE" id="PS51789"/>
    </source>
</evidence>
<dbReference type="STRING" id="6313.A0A0K0CWZ5"/>
<reference evidence="4" key="1">
    <citation type="submission" date="2012-09" db="EMBL/GenBank/DDBJ databases">
        <authorList>
            <person name="Martin A.A."/>
        </authorList>
    </citation>
    <scope>NUCLEOTIDE SEQUENCE</scope>
</reference>
<feature type="chain" id="PRO_5005326270" evidence="1">
    <location>
        <begin position="21"/>
        <end position="333"/>
    </location>
</feature>
<organism evidence="4 5">
    <name type="scientific">Angiostrongylus cantonensis</name>
    <name type="common">Rat lungworm</name>
    <dbReference type="NCBI Taxonomy" id="6313"/>
    <lineage>
        <taxon>Eukaryota</taxon>
        <taxon>Metazoa</taxon>
        <taxon>Ecdysozoa</taxon>
        <taxon>Nematoda</taxon>
        <taxon>Chromadorea</taxon>
        <taxon>Rhabditida</taxon>
        <taxon>Rhabditina</taxon>
        <taxon>Rhabditomorpha</taxon>
        <taxon>Strongyloidea</taxon>
        <taxon>Metastrongylidae</taxon>
        <taxon>Angiostrongylus</taxon>
    </lineage>
</organism>
<accession>A0A0K0CWZ5</accession>
<dbReference type="PROSITE" id="PS51789">
    <property type="entry name" value="RLR_CTR"/>
    <property type="match status" value="1"/>
</dbReference>
<evidence type="ECO:0000256" key="1">
    <source>
        <dbReference type="SAM" id="SignalP"/>
    </source>
</evidence>
<dbReference type="InterPro" id="IPR027417">
    <property type="entry name" value="P-loop_NTPase"/>
</dbReference>
<dbReference type="InterPro" id="IPR021673">
    <property type="entry name" value="RLR_CTR"/>
</dbReference>
<evidence type="ECO:0000313" key="5">
    <source>
        <dbReference type="WBParaSite" id="ACAC_0000202601-mRNA-1"/>
    </source>
</evidence>
<feature type="domain" description="Helicase C-terminal" evidence="2">
    <location>
        <begin position="1"/>
        <end position="131"/>
    </location>
</feature>
<dbReference type="WBParaSite" id="ACAC_0000202601-mRNA-1">
    <property type="protein sequence ID" value="ACAC_0000202601-mRNA-1"/>
    <property type="gene ID" value="ACAC_0000202601"/>
</dbReference>
<dbReference type="Pfam" id="PF11648">
    <property type="entry name" value="RIG-I_C-RD"/>
    <property type="match status" value="1"/>
</dbReference>